<proteinExistence type="predicted"/>
<feature type="region of interest" description="Disordered" evidence="1">
    <location>
        <begin position="1"/>
        <end position="135"/>
    </location>
</feature>
<name>A0ABV0YFE7_9TELE</name>
<organism evidence="2 3">
    <name type="scientific">Ameca splendens</name>
    <dbReference type="NCBI Taxonomy" id="208324"/>
    <lineage>
        <taxon>Eukaryota</taxon>
        <taxon>Metazoa</taxon>
        <taxon>Chordata</taxon>
        <taxon>Craniata</taxon>
        <taxon>Vertebrata</taxon>
        <taxon>Euteleostomi</taxon>
        <taxon>Actinopterygii</taxon>
        <taxon>Neopterygii</taxon>
        <taxon>Teleostei</taxon>
        <taxon>Neoteleostei</taxon>
        <taxon>Acanthomorphata</taxon>
        <taxon>Ovalentaria</taxon>
        <taxon>Atherinomorphae</taxon>
        <taxon>Cyprinodontiformes</taxon>
        <taxon>Goodeidae</taxon>
        <taxon>Ameca</taxon>
    </lineage>
</organism>
<evidence type="ECO:0000256" key="1">
    <source>
        <dbReference type="SAM" id="MobiDB-lite"/>
    </source>
</evidence>
<feature type="compositionally biased region" description="Basic and acidic residues" evidence="1">
    <location>
        <begin position="11"/>
        <end position="20"/>
    </location>
</feature>
<feature type="compositionally biased region" description="Polar residues" evidence="1">
    <location>
        <begin position="110"/>
        <end position="128"/>
    </location>
</feature>
<dbReference type="EMBL" id="JAHRIP010030410">
    <property type="protein sequence ID" value="MEQ2292493.1"/>
    <property type="molecule type" value="Genomic_DNA"/>
</dbReference>
<reference evidence="2 3" key="1">
    <citation type="submission" date="2021-06" db="EMBL/GenBank/DDBJ databases">
        <authorList>
            <person name="Palmer J.M."/>
        </authorList>
    </citation>
    <scope>NUCLEOTIDE SEQUENCE [LARGE SCALE GENOMIC DNA]</scope>
    <source>
        <strain evidence="2 3">AS_MEX2019</strain>
        <tissue evidence="2">Muscle</tissue>
    </source>
</reference>
<feature type="compositionally biased region" description="Low complexity" evidence="1">
    <location>
        <begin position="41"/>
        <end position="53"/>
    </location>
</feature>
<keyword evidence="3" id="KW-1185">Reference proteome</keyword>
<evidence type="ECO:0000313" key="2">
    <source>
        <dbReference type="EMBL" id="MEQ2292493.1"/>
    </source>
</evidence>
<evidence type="ECO:0000313" key="3">
    <source>
        <dbReference type="Proteomes" id="UP001469553"/>
    </source>
</evidence>
<dbReference type="Proteomes" id="UP001469553">
    <property type="component" value="Unassembled WGS sequence"/>
</dbReference>
<sequence>MEEILAIDIQRSPREQEPQDNHLYLNSLEKSRGKPQGNQPAATVQKAQGAAATSLQAPLIAVHTGADPNMDPETQDPRTHHSSRGPTEARGPGPGRQPPGVSWHTPQHPAPNNKNHTYTSGQRHQPPTRSVARRK</sequence>
<accession>A0ABV0YFE7</accession>
<comment type="caution">
    <text evidence="2">The sequence shown here is derived from an EMBL/GenBank/DDBJ whole genome shotgun (WGS) entry which is preliminary data.</text>
</comment>
<protein>
    <submittedName>
        <fullName evidence="2">Uncharacterized protein</fullName>
    </submittedName>
</protein>
<gene>
    <name evidence="2" type="ORF">AMECASPLE_023647</name>
</gene>